<reference evidence="3 4" key="1">
    <citation type="submission" date="2024-04" db="EMBL/GenBank/DDBJ databases">
        <title>The reference genome of an endangered Asteraceae, Deinandra increscens subsp. villosa, native to the Central Coast of California.</title>
        <authorList>
            <person name="Guilliams M."/>
            <person name="Hasenstab-Lehman K."/>
            <person name="Meyer R."/>
            <person name="Mcevoy S."/>
        </authorList>
    </citation>
    <scope>NUCLEOTIDE SEQUENCE [LARGE SCALE GENOMIC DNA]</scope>
    <source>
        <tissue evidence="3">Leaf</tissue>
    </source>
</reference>
<sequence length="224" mass="23994">METIIASHSVSSVDFKNPSLKAKSNQSFFHLRPTLTPFQPSVKLQYCFNDKLTTVSHKGFGSSVRASSAGQSSATDNEDRWLLEPVGDGDSRHIGFKVALPTAFEITSDVVTVGRLPEKADIVIPVATVSGTHARFQKKDGALLVTDLGSTNGTFIDESRLAPGVPAIVPSGRYITFGDTNLAIFRVSKVKKVKPVVASSESEAEIELETADASNVVENTSQNV</sequence>
<proteinExistence type="predicted"/>
<evidence type="ECO:0000256" key="1">
    <source>
        <dbReference type="SAM" id="MobiDB-lite"/>
    </source>
</evidence>
<feature type="domain" description="FHA" evidence="2">
    <location>
        <begin position="111"/>
        <end position="161"/>
    </location>
</feature>
<evidence type="ECO:0000313" key="3">
    <source>
        <dbReference type="EMBL" id="KAK9059325.1"/>
    </source>
</evidence>
<protein>
    <recommendedName>
        <fullName evidence="2">FHA domain-containing protein</fullName>
    </recommendedName>
</protein>
<evidence type="ECO:0000259" key="2">
    <source>
        <dbReference type="PROSITE" id="PS50006"/>
    </source>
</evidence>
<dbReference type="InterPro" id="IPR000253">
    <property type="entry name" value="FHA_dom"/>
</dbReference>
<feature type="region of interest" description="Disordered" evidence="1">
    <location>
        <begin position="61"/>
        <end position="81"/>
    </location>
</feature>
<dbReference type="Gene3D" id="2.60.200.20">
    <property type="match status" value="1"/>
</dbReference>
<dbReference type="EMBL" id="JBCNJP010000021">
    <property type="protein sequence ID" value="KAK9059325.1"/>
    <property type="molecule type" value="Genomic_DNA"/>
</dbReference>
<evidence type="ECO:0000313" key="4">
    <source>
        <dbReference type="Proteomes" id="UP001408789"/>
    </source>
</evidence>
<dbReference type="InterPro" id="IPR050923">
    <property type="entry name" value="Cell_Proc_Reg/RNA_Proc"/>
</dbReference>
<feature type="compositionally biased region" description="Low complexity" evidence="1">
    <location>
        <begin position="62"/>
        <end position="74"/>
    </location>
</feature>
<dbReference type="CDD" id="cd00060">
    <property type="entry name" value="FHA"/>
    <property type="match status" value="1"/>
</dbReference>
<dbReference type="PANTHER" id="PTHR23308">
    <property type="entry name" value="NUCLEAR INHIBITOR OF PROTEIN PHOSPHATASE-1"/>
    <property type="match status" value="1"/>
</dbReference>
<keyword evidence="4" id="KW-1185">Reference proteome</keyword>
<dbReference type="Proteomes" id="UP001408789">
    <property type="component" value="Unassembled WGS sequence"/>
</dbReference>
<dbReference type="AlphaFoldDB" id="A0AAP0GUB0"/>
<dbReference type="FunFam" id="2.60.200.20:FF:000063">
    <property type="entry name" value="Predicted protein"/>
    <property type="match status" value="1"/>
</dbReference>
<dbReference type="SUPFAM" id="SSF49879">
    <property type="entry name" value="SMAD/FHA domain"/>
    <property type="match status" value="1"/>
</dbReference>
<dbReference type="InterPro" id="IPR008984">
    <property type="entry name" value="SMAD_FHA_dom_sf"/>
</dbReference>
<organism evidence="3 4">
    <name type="scientific">Deinandra increscens subsp. villosa</name>
    <dbReference type="NCBI Taxonomy" id="3103831"/>
    <lineage>
        <taxon>Eukaryota</taxon>
        <taxon>Viridiplantae</taxon>
        <taxon>Streptophyta</taxon>
        <taxon>Embryophyta</taxon>
        <taxon>Tracheophyta</taxon>
        <taxon>Spermatophyta</taxon>
        <taxon>Magnoliopsida</taxon>
        <taxon>eudicotyledons</taxon>
        <taxon>Gunneridae</taxon>
        <taxon>Pentapetalae</taxon>
        <taxon>asterids</taxon>
        <taxon>campanulids</taxon>
        <taxon>Asterales</taxon>
        <taxon>Asteraceae</taxon>
        <taxon>Asteroideae</taxon>
        <taxon>Heliantheae alliance</taxon>
        <taxon>Madieae</taxon>
        <taxon>Madiinae</taxon>
        <taxon>Deinandra</taxon>
    </lineage>
</organism>
<accession>A0AAP0GUB0</accession>
<comment type="caution">
    <text evidence="3">The sequence shown here is derived from an EMBL/GenBank/DDBJ whole genome shotgun (WGS) entry which is preliminary data.</text>
</comment>
<dbReference type="SMART" id="SM00240">
    <property type="entry name" value="FHA"/>
    <property type="match status" value="1"/>
</dbReference>
<dbReference type="Pfam" id="PF00498">
    <property type="entry name" value="FHA"/>
    <property type="match status" value="1"/>
</dbReference>
<name>A0AAP0GUB0_9ASTR</name>
<dbReference type="PROSITE" id="PS50006">
    <property type="entry name" value="FHA_DOMAIN"/>
    <property type="match status" value="1"/>
</dbReference>
<gene>
    <name evidence="3" type="ORF">SSX86_021944</name>
</gene>